<dbReference type="AlphaFoldDB" id="A0A9W9NHQ7"/>
<evidence type="ECO:0000259" key="2">
    <source>
        <dbReference type="Pfam" id="PF00650"/>
    </source>
</evidence>
<keyword evidence="5" id="KW-1185">Reference proteome</keyword>
<evidence type="ECO:0000256" key="1">
    <source>
        <dbReference type="SAM" id="MobiDB-lite"/>
    </source>
</evidence>
<dbReference type="InterPro" id="IPR036865">
    <property type="entry name" value="CRAL-TRIO_dom_sf"/>
</dbReference>
<evidence type="ECO:0000313" key="5">
    <source>
        <dbReference type="Proteomes" id="UP001150941"/>
    </source>
</evidence>
<dbReference type="CDD" id="cd00170">
    <property type="entry name" value="SEC14"/>
    <property type="match status" value="1"/>
</dbReference>
<feature type="domain" description="CRAL-TRIO" evidence="2">
    <location>
        <begin position="288"/>
        <end position="321"/>
    </location>
</feature>
<protein>
    <recommendedName>
        <fullName evidence="6">CRAL-TRIO domain-containing protein</fullName>
    </recommendedName>
</protein>
<dbReference type="Pfam" id="PF03765">
    <property type="entry name" value="CRAL_TRIO_N"/>
    <property type="match status" value="1"/>
</dbReference>
<dbReference type="SUPFAM" id="SSF52087">
    <property type="entry name" value="CRAL/TRIO domain"/>
    <property type="match status" value="1"/>
</dbReference>
<dbReference type="PANTHER" id="PTHR46590">
    <property type="entry name" value="PHOSPHATIDYLINOSITOL TRANSFER PROTEIN CSR1-RELATED"/>
    <property type="match status" value="1"/>
</dbReference>
<evidence type="ECO:0008006" key="6">
    <source>
        <dbReference type="Google" id="ProtNLM"/>
    </source>
</evidence>
<accession>A0A9W9NHQ7</accession>
<dbReference type="RefSeq" id="XP_058326848.1">
    <property type="nucleotide sequence ID" value="XM_058478518.1"/>
</dbReference>
<gene>
    <name evidence="4" type="ORF">N7468_009222</name>
</gene>
<dbReference type="InterPro" id="IPR011074">
    <property type="entry name" value="CRAL/TRIO_N_dom"/>
</dbReference>
<comment type="caution">
    <text evidence="4">The sequence shown here is derived from an EMBL/GenBank/DDBJ whole genome shotgun (WGS) entry which is preliminary data.</text>
</comment>
<evidence type="ECO:0000313" key="4">
    <source>
        <dbReference type="EMBL" id="KAJ5220018.1"/>
    </source>
</evidence>
<organism evidence="4 5">
    <name type="scientific">Penicillium chermesinum</name>
    <dbReference type="NCBI Taxonomy" id="63820"/>
    <lineage>
        <taxon>Eukaryota</taxon>
        <taxon>Fungi</taxon>
        <taxon>Dikarya</taxon>
        <taxon>Ascomycota</taxon>
        <taxon>Pezizomycotina</taxon>
        <taxon>Eurotiomycetes</taxon>
        <taxon>Eurotiomycetidae</taxon>
        <taxon>Eurotiales</taxon>
        <taxon>Aspergillaceae</taxon>
        <taxon>Penicillium</taxon>
    </lineage>
</organism>
<dbReference type="InterPro" id="IPR052432">
    <property type="entry name" value="PITP/CRAL-TRIO"/>
</dbReference>
<dbReference type="GeneID" id="83205821"/>
<dbReference type="Proteomes" id="UP001150941">
    <property type="component" value="Unassembled WGS sequence"/>
</dbReference>
<feature type="compositionally biased region" description="Low complexity" evidence="1">
    <location>
        <begin position="24"/>
        <end position="44"/>
    </location>
</feature>
<name>A0A9W9NHQ7_9EURO</name>
<feature type="domain" description="CRAL/TRIO N-terminal" evidence="3">
    <location>
        <begin position="152"/>
        <end position="182"/>
    </location>
</feature>
<dbReference type="OrthoDB" id="43460at2759"/>
<dbReference type="EMBL" id="JAPQKS010000007">
    <property type="protein sequence ID" value="KAJ5220018.1"/>
    <property type="molecule type" value="Genomic_DNA"/>
</dbReference>
<dbReference type="InterPro" id="IPR036273">
    <property type="entry name" value="CRAL/TRIO_N_dom_sf"/>
</dbReference>
<dbReference type="InterPro" id="IPR001251">
    <property type="entry name" value="CRAL-TRIO_dom"/>
</dbReference>
<evidence type="ECO:0000259" key="3">
    <source>
        <dbReference type="Pfam" id="PF03765"/>
    </source>
</evidence>
<dbReference type="Pfam" id="PF00650">
    <property type="entry name" value="CRAL_TRIO"/>
    <property type="match status" value="2"/>
</dbReference>
<dbReference type="SUPFAM" id="SSF46938">
    <property type="entry name" value="CRAL/TRIO N-terminal domain"/>
    <property type="match status" value="1"/>
</dbReference>
<feature type="domain" description="CRAL-TRIO" evidence="2">
    <location>
        <begin position="230"/>
        <end position="285"/>
    </location>
</feature>
<reference evidence="4" key="2">
    <citation type="journal article" date="2023" name="IMA Fungus">
        <title>Comparative genomic study of the Penicillium genus elucidates a diverse pangenome and 15 lateral gene transfer events.</title>
        <authorList>
            <person name="Petersen C."/>
            <person name="Sorensen T."/>
            <person name="Nielsen M.R."/>
            <person name="Sondergaard T.E."/>
            <person name="Sorensen J.L."/>
            <person name="Fitzpatrick D.A."/>
            <person name="Frisvad J.C."/>
            <person name="Nielsen K.L."/>
        </authorList>
    </citation>
    <scope>NUCLEOTIDE SEQUENCE</scope>
    <source>
        <strain evidence="4">IBT 19713</strain>
    </source>
</reference>
<reference evidence="4" key="1">
    <citation type="submission" date="2022-11" db="EMBL/GenBank/DDBJ databases">
        <authorList>
            <person name="Petersen C."/>
        </authorList>
    </citation>
    <scope>NUCLEOTIDE SEQUENCE</scope>
    <source>
        <strain evidence="4">IBT 19713</strain>
    </source>
</reference>
<sequence length="335" mass="37547">MATTTTVTASPRAAPALSRDGGESRPSPSRPIPSRSSTSAASPIGFLGNLTPQQHIKLKQLWRILLQYWDPNTTVPDVETCSVASTSQTTKSTRQRMLALTRSQNHQPSKRIVIPPQILLTLKSLGASSSDIRACRSFLVKLPCEQVCPAFLAMLRHENPDALMLRFLREEKWNVVKAWIALLHVLNWRTNTIKVDEILMKGEEAAFLKSRMLEECADKKYGEGFMLQLTTGKGYFHGIDRSNRPIIIVRARCHRPSDQPLKALLDFIVFCIENIRLVMTPPTETVDFPPIKFIIDCFQDNYPGLLGHVLLYNAPKIFAGACMHDSSFCWLCAGV</sequence>
<dbReference type="Gene3D" id="3.40.525.10">
    <property type="entry name" value="CRAL-TRIO lipid binding domain"/>
    <property type="match status" value="1"/>
</dbReference>
<dbReference type="PANTHER" id="PTHR46590:SF1">
    <property type="entry name" value="PHOSPHATIDYLINOSITOL TRANSFER PROTEIN CSR1"/>
    <property type="match status" value="1"/>
</dbReference>
<proteinExistence type="predicted"/>
<feature type="region of interest" description="Disordered" evidence="1">
    <location>
        <begin position="1"/>
        <end position="44"/>
    </location>
</feature>